<dbReference type="RefSeq" id="WP_150574566.1">
    <property type="nucleotide sequence ID" value="NZ_CABPSN010000001.1"/>
</dbReference>
<protein>
    <recommendedName>
        <fullName evidence="3">Phage regulatory protein CII</fullName>
    </recommendedName>
</protein>
<dbReference type="GO" id="GO:0003677">
    <property type="term" value="F:DNA binding"/>
    <property type="evidence" value="ECO:0007669"/>
    <property type="project" value="InterPro"/>
</dbReference>
<evidence type="ECO:0008006" key="3">
    <source>
        <dbReference type="Google" id="ProtNLM"/>
    </source>
</evidence>
<dbReference type="Pfam" id="PF06892">
    <property type="entry name" value="Phage_CP76"/>
    <property type="match status" value="1"/>
</dbReference>
<dbReference type="OrthoDB" id="6688863at2"/>
<sequence length="146" mass="15964">MNITDAAHALVHDYPGGSESLAPRLGMSAAVLRNKVNPNNQTHHLSLNEAVKATNVANDERVLEAWAAERGSAIVKIPHLSECCDSAIVEMMARAWETHGEVGKEIVKTLEDGRVEFQEVNRVKGRIFAHAQVLFNIAARLEGMAE</sequence>
<proteinExistence type="predicted"/>
<dbReference type="InterPro" id="IPR009679">
    <property type="entry name" value="Phage_186_CII-like"/>
</dbReference>
<keyword evidence="2" id="KW-1185">Reference proteome</keyword>
<gene>
    <name evidence="1" type="ORF">PAQ31011_00814</name>
</gene>
<accession>A0A5E4SI68</accession>
<dbReference type="AlphaFoldDB" id="A0A5E4SI68"/>
<reference evidence="1 2" key="1">
    <citation type="submission" date="2019-08" db="EMBL/GenBank/DDBJ databases">
        <authorList>
            <person name="Peeters C."/>
        </authorList>
    </citation>
    <scope>NUCLEOTIDE SEQUENCE [LARGE SCALE GENOMIC DNA]</scope>
    <source>
        <strain evidence="1 2">LMG 31011</strain>
    </source>
</reference>
<evidence type="ECO:0000313" key="1">
    <source>
        <dbReference type="EMBL" id="VVD74881.1"/>
    </source>
</evidence>
<name>A0A5E4SI68_9BURK</name>
<dbReference type="Proteomes" id="UP000366819">
    <property type="component" value="Unassembled WGS sequence"/>
</dbReference>
<dbReference type="EMBL" id="CABPSN010000001">
    <property type="protein sequence ID" value="VVD74881.1"/>
    <property type="molecule type" value="Genomic_DNA"/>
</dbReference>
<organism evidence="1 2">
    <name type="scientific">Pandoraea aquatica</name>
    <dbReference type="NCBI Taxonomy" id="2508290"/>
    <lineage>
        <taxon>Bacteria</taxon>
        <taxon>Pseudomonadati</taxon>
        <taxon>Pseudomonadota</taxon>
        <taxon>Betaproteobacteria</taxon>
        <taxon>Burkholderiales</taxon>
        <taxon>Burkholderiaceae</taxon>
        <taxon>Pandoraea</taxon>
    </lineage>
</organism>
<evidence type="ECO:0000313" key="2">
    <source>
        <dbReference type="Proteomes" id="UP000366819"/>
    </source>
</evidence>